<proteinExistence type="predicted"/>
<evidence type="ECO:0000256" key="1">
    <source>
        <dbReference type="ARBA" id="ARBA00004141"/>
    </source>
</evidence>
<dbReference type="InterPro" id="IPR013657">
    <property type="entry name" value="SCL35B1-4/HUT1"/>
</dbReference>
<dbReference type="GO" id="GO:0000139">
    <property type="term" value="C:Golgi membrane"/>
    <property type="evidence" value="ECO:0007669"/>
    <property type="project" value="TreeGrafter"/>
</dbReference>
<dbReference type="SUPFAM" id="SSF103481">
    <property type="entry name" value="Multidrug resistance efflux transporter EmrE"/>
    <property type="match status" value="1"/>
</dbReference>
<feature type="transmembrane region" description="Helical" evidence="6">
    <location>
        <begin position="334"/>
        <end position="361"/>
    </location>
</feature>
<organism evidence="7">
    <name type="scientific">Corethron hystrix</name>
    <dbReference type="NCBI Taxonomy" id="216773"/>
    <lineage>
        <taxon>Eukaryota</taxon>
        <taxon>Sar</taxon>
        <taxon>Stramenopiles</taxon>
        <taxon>Ochrophyta</taxon>
        <taxon>Bacillariophyta</taxon>
        <taxon>Coscinodiscophyceae</taxon>
        <taxon>Corethrophycidae</taxon>
        <taxon>Corethrales</taxon>
        <taxon>Corethraceae</taxon>
        <taxon>Corethron</taxon>
    </lineage>
</organism>
<sequence length="383" mass="41306">MVSHSPIPDRMTQASNDLESKFGGGEEHVGLIDYEQATKKVSQFSVEWDGKNDPIGRGRDRTPAALKLIFGVGGIYAAFLYYGSLMEDVFNYQNKSTGEKFTMAWFLQTLEAAANVFVGIVGMRLTGWTRNLPKKMFAMTGLTQVTSKACTTLALANGLSFPVATLAKSGKMAPVMLGSLLLGGAKYGFRDYLQVVAIIGGTAIVSMDKSKSGTANSIAGVFFIIVSLICDGLTGGVQKRLKAEAAEMGKVPKSYDFMFWTNLFMCITAAVVATGLGQFPTGVAYCVQNPVILIKIIKFCICSAVGQSFIFYTIATFDPLVCTTVTTTRKIFSVLLSIFLKGHSISMRGWSGIFLATLGILSDMHKKTTHKKKPTSPLASSNL</sequence>
<keyword evidence="5 6" id="KW-0472">Membrane</keyword>
<dbReference type="GO" id="GO:0005460">
    <property type="term" value="F:UDP-glucose transmembrane transporter activity"/>
    <property type="evidence" value="ECO:0007669"/>
    <property type="project" value="TreeGrafter"/>
</dbReference>
<dbReference type="EMBL" id="HBFR01028512">
    <property type="protein sequence ID" value="CAD8893491.1"/>
    <property type="molecule type" value="Transcribed_RNA"/>
</dbReference>
<dbReference type="InterPro" id="IPR037185">
    <property type="entry name" value="EmrE-like"/>
</dbReference>
<feature type="transmembrane region" description="Helical" evidence="6">
    <location>
        <begin position="103"/>
        <end position="125"/>
    </location>
</feature>
<dbReference type="PANTHER" id="PTHR10778:SF18">
    <property type="entry name" value="SUGAR PHOSPHATE TRANSPORTER DOMAIN-CONTAINING PROTEIN"/>
    <property type="match status" value="1"/>
</dbReference>
<keyword evidence="4 6" id="KW-1133">Transmembrane helix</keyword>
<feature type="transmembrane region" description="Helical" evidence="6">
    <location>
        <begin position="218"/>
        <end position="237"/>
    </location>
</feature>
<reference evidence="7" key="1">
    <citation type="submission" date="2021-01" db="EMBL/GenBank/DDBJ databases">
        <authorList>
            <person name="Corre E."/>
            <person name="Pelletier E."/>
            <person name="Niang G."/>
            <person name="Scheremetjew M."/>
            <person name="Finn R."/>
            <person name="Kale V."/>
            <person name="Holt S."/>
            <person name="Cochrane G."/>
            <person name="Meng A."/>
            <person name="Brown T."/>
            <person name="Cohen L."/>
        </authorList>
    </citation>
    <scope>NUCLEOTIDE SEQUENCE</scope>
    <source>
        <strain evidence="7">308</strain>
    </source>
</reference>
<evidence type="ECO:0000256" key="2">
    <source>
        <dbReference type="ARBA" id="ARBA00022448"/>
    </source>
</evidence>
<gene>
    <name evidence="7" type="ORF">CHYS00102_LOCUS20700</name>
</gene>
<comment type="subcellular location">
    <subcellularLocation>
        <location evidence="1">Membrane</location>
        <topology evidence="1">Multi-pass membrane protein</topology>
    </subcellularLocation>
</comment>
<evidence type="ECO:0000256" key="4">
    <source>
        <dbReference type="ARBA" id="ARBA00022989"/>
    </source>
</evidence>
<evidence type="ECO:0008006" key="8">
    <source>
        <dbReference type="Google" id="ProtNLM"/>
    </source>
</evidence>
<accession>A0A7S1BQM2</accession>
<evidence type="ECO:0000256" key="3">
    <source>
        <dbReference type="ARBA" id="ARBA00022692"/>
    </source>
</evidence>
<feature type="transmembrane region" description="Helical" evidence="6">
    <location>
        <begin position="64"/>
        <end position="83"/>
    </location>
</feature>
<evidence type="ECO:0000313" key="7">
    <source>
        <dbReference type="EMBL" id="CAD8893491.1"/>
    </source>
</evidence>
<feature type="transmembrane region" description="Helical" evidence="6">
    <location>
        <begin position="257"/>
        <end position="279"/>
    </location>
</feature>
<dbReference type="AlphaFoldDB" id="A0A7S1BQM2"/>
<feature type="transmembrane region" description="Helical" evidence="6">
    <location>
        <begin position="291"/>
        <end position="314"/>
    </location>
</feature>
<protein>
    <recommendedName>
        <fullName evidence="8">Sugar phosphate transporter domain-containing protein</fullName>
    </recommendedName>
</protein>
<keyword evidence="2" id="KW-0813">Transport</keyword>
<keyword evidence="3 6" id="KW-0812">Transmembrane</keyword>
<evidence type="ECO:0000256" key="5">
    <source>
        <dbReference type="ARBA" id="ARBA00023136"/>
    </source>
</evidence>
<dbReference type="GO" id="GO:0005459">
    <property type="term" value="F:UDP-galactose transmembrane transporter activity"/>
    <property type="evidence" value="ECO:0007669"/>
    <property type="project" value="TreeGrafter"/>
</dbReference>
<dbReference type="GO" id="GO:0005789">
    <property type="term" value="C:endoplasmic reticulum membrane"/>
    <property type="evidence" value="ECO:0007669"/>
    <property type="project" value="TreeGrafter"/>
</dbReference>
<dbReference type="Pfam" id="PF08449">
    <property type="entry name" value="UAA"/>
    <property type="match status" value="1"/>
</dbReference>
<evidence type="ECO:0000256" key="6">
    <source>
        <dbReference type="SAM" id="Phobius"/>
    </source>
</evidence>
<name>A0A7S1BQM2_9STRA</name>
<dbReference type="PANTHER" id="PTHR10778">
    <property type="entry name" value="SOLUTE CARRIER FAMILY 35 MEMBER B"/>
    <property type="match status" value="1"/>
</dbReference>